<reference evidence="2 3" key="1">
    <citation type="submission" date="2010-05" db="EMBL/GenBank/DDBJ databases">
        <title>The Genome Sequence of Thecamonas trahens ATCC 50062.</title>
        <authorList>
            <consortium name="The Broad Institute Genome Sequencing Platform"/>
            <person name="Russ C."/>
            <person name="Cuomo C."/>
            <person name="Shea T."/>
            <person name="Young S.K."/>
            <person name="Zeng Q."/>
            <person name="Koehrsen M."/>
            <person name="Haas B."/>
            <person name="Borodovsky M."/>
            <person name="Guigo R."/>
            <person name="Alvarado L."/>
            <person name="Berlin A."/>
            <person name="Bochicchio J."/>
            <person name="Borenstein D."/>
            <person name="Chapman S."/>
            <person name="Chen Z."/>
            <person name="Freedman E."/>
            <person name="Gellesch M."/>
            <person name="Goldberg J."/>
            <person name="Griggs A."/>
            <person name="Gujja S."/>
            <person name="Heilman E."/>
            <person name="Heiman D."/>
            <person name="Hepburn T."/>
            <person name="Howarth C."/>
            <person name="Jen D."/>
            <person name="Larson L."/>
            <person name="Mehta T."/>
            <person name="Park D."/>
            <person name="Pearson M."/>
            <person name="Roberts A."/>
            <person name="Saif S."/>
            <person name="Shenoy N."/>
            <person name="Sisk P."/>
            <person name="Stolte C."/>
            <person name="Sykes S."/>
            <person name="Thomson T."/>
            <person name="Walk T."/>
            <person name="White J."/>
            <person name="Yandava C."/>
            <person name="Burger G."/>
            <person name="Gray M.W."/>
            <person name="Holland P.W.H."/>
            <person name="King N."/>
            <person name="Lang F.B.F."/>
            <person name="Roger A.J."/>
            <person name="Ruiz-Trillo I."/>
            <person name="Lander E."/>
            <person name="Nusbaum C."/>
        </authorList>
    </citation>
    <scope>NUCLEOTIDE SEQUENCE [LARGE SCALE GENOMIC DNA]</scope>
    <source>
        <strain evidence="2 3">ATCC 50062</strain>
    </source>
</reference>
<dbReference type="GeneID" id="25561499"/>
<proteinExistence type="predicted"/>
<dbReference type="EMBL" id="GL349439">
    <property type="protein sequence ID" value="KNC55501.1"/>
    <property type="molecule type" value="Genomic_DNA"/>
</dbReference>
<accession>A0A0L0DTX5</accession>
<dbReference type="AlphaFoldDB" id="A0A0L0DTX5"/>
<evidence type="ECO:0000313" key="3">
    <source>
        <dbReference type="Proteomes" id="UP000054408"/>
    </source>
</evidence>
<protein>
    <submittedName>
        <fullName evidence="2">Uncharacterized protein</fullName>
    </submittedName>
</protein>
<dbReference type="Proteomes" id="UP000054408">
    <property type="component" value="Unassembled WGS sequence"/>
</dbReference>
<feature type="compositionally biased region" description="Pro residues" evidence="1">
    <location>
        <begin position="13"/>
        <end position="25"/>
    </location>
</feature>
<evidence type="ECO:0000256" key="1">
    <source>
        <dbReference type="SAM" id="MobiDB-lite"/>
    </source>
</evidence>
<evidence type="ECO:0000313" key="2">
    <source>
        <dbReference type="EMBL" id="KNC55501.1"/>
    </source>
</evidence>
<sequence length="320" mass="34717">MRAGRRRGQSVSGPPPFVDLGPPPTADAANSQEKLQESTEQAPPARPKRPSRPASRPKPTALAPSGNPAAAALAAGPPPPSATTEEAPVRRGRRRSVSRRSGGPPVDLTMSEEEIAAFKAQEAAGGSAFGANGGGSGGAAAATDVVLVNGHVIQTDVAMLTRPRSDTGFQARWRKRVDLREMCTRKLAELEREKESKYDEDQMDESDFEDIANVILEFDKSTLKHMKQCTDEECPDGCMPLLQPVIRKALKLYAKFNQLESRETVCNELVRKTTASQRVAPKKKRMSMNVQNFALKALVDSFLVEMFSDIAPEDDAEAPH</sequence>
<feature type="compositionally biased region" description="Low complexity" evidence="1">
    <location>
        <begin position="52"/>
        <end position="75"/>
    </location>
</feature>
<organism evidence="2 3">
    <name type="scientific">Thecamonas trahens ATCC 50062</name>
    <dbReference type="NCBI Taxonomy" id="461836"/>
    <lineage>
        <taxon>Eukaryota</taxon>
        <taxon>Apusozoa</taxon>
        <taxon>Apusomonadida</taxon>
        <taxon>Apusomonadidae</taxon>
        <taxon>Thecamonas</taxon>
    </lineage>
</organism>
<keyword evidence="3" id="KW-1185">Reference proteome</keyword>
<gene>
    <name evidence="2" type="ORF">AMSG_01766</name>
</gene>
<name>A0A0L0DTX5_THETB</name>
<dbReference type="RefSeq" id="XP_013761281.1">
    <property type="nucleotide sequence ID" value="XM_013905827.1"/>
</dbReference>
<feature type="compositionally biased region" description="Polar residues" evidence="1">
    <location>
        <begin position="28"/>
        <end position="41"/>
    </location>
</feature>
<feature type="region of interest" description="Disordered" evidence="1">
    <location>
        <begin position="1"/>
        <end position="110"/>
    </location>
</feature>